<evidence type="ECO:0000259" key="1">
    <source>
        <dbReference type="Pfam" id="PF14261"/>
    </source>
</evidence>
<dbReference type="STRING" id="698762.SAMN00808754_3313"/>
<name>A0A1W1W3G5_9FIRM</name>
<gene>
    <name evidence="2" type="ORF">SAMN00808754_3313</name>
</gene>
<dbReference type="EMBL" id="LT838272">
    <property type="protein sequence ID" value="SMC00169.1"/>
    <property type="molecule type" value="Genomic_DNA"/>
</dbReference>
<dbReference type="PANTHER" id="PTHR35586">
    <property type="entry name" value="SLL1691 PROTEIN"/>
    <property type="match status" value="1"/>
</dbReference>
<organism evidence="2 3">
    <name type="scientific">Thermanaeromonas toyohensis ToBE</name>
    <dbReference type="NCBI Taxonomy" id="698762"/>
    <lineage>
        <taxon>Bacteria</taxon>
        <taxon>Bacillati</taxon>
        <taxon>Bacillota</taxon>
        <taxon>Clostridia</taxon>
        <taxon>Neomoorellales</taxon>
        <taxon>Neomoorellaceae</taxon>
        <taxon>Thermanaeromonas</taxon>
    </lineage>
</organism>
<evidence type="ECO:0000313" key="2">
    <source>
        <dbReference type="EMBL" id="SMC00169.1"/>
    </source>
</evidence>
<sequence>MLHRELSAEEVEKVMELRTSWHIKGWQEGWQKGLQEGLQQGLQQGLEEGRREKAQDLVMRQLKKRLGFLSSEVEERIKSLSLKELDELAEKIFEVTSESDLRKFLGVEH</sequence>
<feature type="domain" description="DUF4351" evidence="1">
    <location>
        <begin position="47"/>
        <end position="105"/>
    </location>
</feature>
<proteinExistence type="predicted"/>
<accession>A0A1W1W3G5</accession>
<evidence type="ECO:0000313" key="3">
    <source>
        <dbReference type="Proteomes" id="UP000192569"/>
    </source>
</evidence>
<dbReference type="PANTHER" id="PTHR35586:SF1">
    <property type="entry name" value="SLL1691 PROTEIN"/>
    <property type="match status" value="1"/>
</dbReference>
<reference evidence="2 3" key="1">
    <citation type="submission" date="2017-04" db="EMBL/GenBank/DDBJ databases">
        <authorList>
            <person name="Afonso C.L."/>
            <person name="Miller P.J."/>
            <person name="Scott M.A."/>
            <person name="Spackman E."/>
            <person name="Goraichik I."/>
            <person name="Dimitrov K.M."/>
            <person name="Suarez D.L."/>
            <person name="Swayne D.E."/>
        </authorList>
    </citation>
    <scope>NUCLEOTIDE SEQUENCE [LARGE SCALE GENOMIC DNA]</scope>
    <source>
        <strain evidence="2 3">ToBE</strain>
    </source>
</reference>
<dbReference type="Pfam" id="PF14261">
    <property type="entry name" value="DUF4351"/>
    <property type="match status" value="1"/>
</dbReference>
<dbReference type="Proteomes" id="UP000192569">
    <property type="component" value="Chromosome I"/>
</dbReference>
<protein>
    <recommendedName>
        <fullName evidence="1">DUF4351 domain-containing protein</fullName>
    </recommendedName>
</protein>
<dbReference type="AlphaFoldDB" id="A0A1W1W3G5"/>
<dbReference type="InterPro" id="IPR025587">
    <property type="entry name" value="DUF4351"/>
</dbReference>
<dbReference type="OrthoDB" id="419816at2"/>
<keyword evidence="3" id="KW-1185">Reference proteome</keyword>